<keyword evidence="3" id="KW-1185">Reference proteome</keyword>
<dbReference type="HOGENOM" id="CLU_903496_0_0_1"/>
<sequence length="308" mass="35173">MACHSHGSTLESDLNEVLEDTVNGLSSLEKQRNSQVGQSGRIVIEDPRRSLEEEEKILDQCHQSLARFDANKSQVEIEQDNRELLNSKAEDREELEMLELSGPRRQESKPSTVSPKTVKFYSMDDPSKDPIVFPENVTTKWHIINYKLVQEHLNHNESGVFSFALWDEVPAPAKSYHSQSLWQLIRADGEIIPEGVSRMYFVNVALPEGRRRWYTVVTVKNGEKEEPIAVDVPPTGNMTCCSQDCTNIWSHLEKLWEQKPWTVEVIYPINTDDTTPILYRRFNDTTVPAEQNTLYVIVGPKSSPAHPV</sequence>
<organism evidence="2 3">
    <name type="scientific">Serendipita indica (strain DSM 11827)</name>
    <name type="common">Root endophyte fungus</name>
    <name type="synonym">Piriformospora indica</name>
    <dbReference type="NCBI Taxonomy" id="1109443"/>
    <lineage>
        <taxon>Eukaryota</taxon>
        <taxon>Fungi</taxon>
        <taxon>Dikarya</taxon>
        <taxon>Basidiomycota</taxon>
        <taxon>Agaricomycotina</taxon>
        <taxon>Agaricomycetes</taxon>
        <taxon>Sebacinales</taxon>
        <taxon>Serendipitaceae</taxon>
        <taxon>Serendipita</taxon>
    </lineage>
</organism>
<evidence type="ECO:0000313" key="3">
    <source>
        <dbReference type="Proteomes" id="UP000007148"/>
    </source>
</evidence>
<reference evidence="2 3" key="1">
    <citation type="journal article" date="2011" name="PLoS Pathog.">
        <title>Endophytic Life Strategies Decoded by Genome and Transcriptome Analyses of the Mutualistic Root Symbiont Piriformospora indica.</title>
        <authorList>
            <person name="Zuccaro A."/>
            <person name="Lahrmann U."/>
            <person name="Guldener U."/>
            <person name="Langen G."/>
            <person name="Pfiffi S."/>
            <person name="Biedenkopf D."/>
            <person name="Wong P."/>
            <person name="Samans B."/>
            <person name="Grimm C."/>
            <person name="Basiewicz M."/>
            <person name="Murat C."/>
            <person name="Martin F."/>
            <person name="Kogel K.H."/>
        </authorList>
    </citation>
    <scope>NUCLEOTIDE SEQUENCE [LARGE SCALE GENOMIC DNA]</scope>
    <source>
        <strain evidence="2 3">DSM 11827</strain>
    </source>
</reference>
<name>G4TXF7_SERID</name>
<dbReference type="InParanoid" id="G4TXF7"/>
<dbReference type="Proteomes" id="UP000007148">
    <property type="component" value="Unassembled WGS sequence"/>
</dbReference>
<feature type="region of interest" description="Disordered" evidence="1">
    <location>
        <begin position="98"/>
        <end position="120"/>
    </location>
</feature>
<evidence type="ECO:0000313" key="2">
    <source>
        <dbReference type="EMBL" id="CCA76000.1"/>
    </source>
</evidence>
<dbReference type="EMBL" id="CAFZ01000575">
    <property type="protein sequence ID" value="CCA76000.1"/>
    <property type="molecule type" value="Genomic_DNA"/>
</dbReference>
<evidence type="ECO:0000256" key="1">
    <source>
        <dbReference type="SAM" id="MobiDB-lite"/>
    </source>
</evidence>
<gene>
    <name evidence="2" type="ORF">PIIN_10000</name>
</gene>
<protein>
    <submittedName>
        <fullName evidence="2">Uncharacterized protein</fullName>
    </submittedName>
</protein>
<proteinExistence type="predicted"/>
<comment type="caution">
    <text evidence="2">The sequence shown here is derived from an EMBL/GenBank/DDBJ whole genome shotgun (WGS) entry which is preliminary data.</text>
</comment>
<dbReference type="AlphaFoldDB" id="G4TXF7"/>
<accession>G4TXF7</accession>